<evidence type="ECO:0000256" key="1">
    <source>
        <dbReference type="SAM" id="MobiDB-lite"/>
    </source>
</evidence>
<feature type="non-terminal residue" evidence="2">
    <location>
        <position position="104"/>
    </location>
</feature>
<feature type="region of interest" description="Disordered" evidence="1">
    <location>
        <begin position="83"/>
        <end position="104"/>
    </location>
</feature>
<proteinExistence type="predicted"/>
<keyword evidence="3" id="KW-1185">Reference proteome</keyword>
<dbReference type="Proteomes" id="UP001233172">
    <property type="component" value="Unassembled WGS sequence"/>
</dbReference>
<evidence type="ECO:0000313" key="2">
    <source>
        <dbReference type="EMBL" id="KAK0044110.1"/>
    </source>
</evidence>
<reference evidence="2" key="2">
    <citation type="submission" date="2023-04" db="EMBL/GenBank/DDBJ databases">
        <authorList>
            <person name="Bu L."/>
            <person name="Lu L."/>
            <person name="Laidemitt M.R."/>
            <person name="Zhang S.M."/>
            <person name="Mutuku M."/>
            <person name="Mkoji G."/>
            <person name="Steinauer M."/>
            <person name="Loker E.S."/>
        </authorList>
    </citation>
    <scope>NUCLEOTIDE SEQUENCE</scope>
    <source>
        <strain evidence="2">KasaAsao</strain>
        <tissue evidence="2">Whole Snail</tissue>
    </source>
</reference>
<protein>
    <submittedName>
        <fullName evidence="2">Uncharacterized protein</fullName>
    </submittedName>
</protein>
<organism evidence="2 3">
    <name type="scientific">Biomphalaria pfeifferi</name>
    <name type="common">Bloodfluke planorb</name>
    <name type="synonym">Freshwater snail</name>
    <dbReference type="NCBI Taxonomy" id="112525"/>
    <lineage>
        <taxon>Eukaryota</taxon>
        <taxon>Metazoa</taxon>
        <taxon>Spiralia</taxon>
        <taxon>Lophotrochozoa</taxon>
        <taxon>Mollusca</taxon>
        <taxon>Gastropoda</taxon>
        <taxon>Heterobranchia</taxon>
        <taxon>Euthyneura</taxon>
        <taxon>Panpulmonata</taxon>
        <taxon>Hygrophila</taxon>
        <taxon>Lymnaeoidea</taxon>
        <taxon>Planorbidae</taxon>
        <taxon>Biomphalaria</taxon>
    </lineage>
</organism>
<feature type="region of interest" description="Disordered" evidence="1">
    <location>
        <begin position="1"/>
        <end position="49"/>
    </location>
</feature>
<accession>A0AAD8AXA4</accession>
<comment type="caution">
    <text evidence="2">The sequence shown here is derived from an EMBL/GenBank/DDBJ whole genome shotgun (WGS) entry which is preliminary data.</text>
</comment>
<reference evidence="2" key="1">
    <citation type="journal article" date="2023" name="PLoS Negl. Trop. Dis.">
        <title>A genome sequence for Biomphalaria pfeifferi, the major vector snail for the human-infecting parasite Schistosoma mansoni.</title>
        <authorList>
            <person name="Bu L."/>
            <person name="Lu L."/>
            <person name="Laidemitt M.R."/>
            <person name="Zhang S.M."/>
            <person name="Mutuku M."/>
            <person name="Mkoji G."/>
            <person name="Steinauer M."/>
            <person name="Loker E.S."/>
        </authorList>
    </citation>
    <scope>NUCLEOTIDE SEQUENCE</scope>
    <source>
        <strain evidence="2">KasaAsao</strain>
    </source>
</reference>
<gene>
    <name evidence="2" type="ORF">Bpfe_026444</name>
</gene>
<dbReference type="AlphaFoldDB" id="A0AAD8AXA4"/>
<sequence>MTGSDYAKLTQELSRDDSQQMSDQNLERSTSEEAAPTRRQSYADDTKSCESHTLLSRSFRAWTPDLLPEKKGVYVKRSVNVHRGTPGRARCRPGNKVKDGSILN</sequence>
<evidence type="ECO:0000313" key="3">
    <source>
        <dbReference type="Proteomes" id="UP001233172"/>
    </source>
</evidence>
<name>A0AAD8AXA4_BIOPF</name>
<dbReference type="EMBL" id="JASAOG010000204">
    <property type="protein sequence ID" value="KAK0044110.1"/>
    <property type="molecule type" value="Genomic_DNA"/>
</dbReference>